<sequence>MDYVRIGGVCLLLIVLAAALPADVLAQASESSSGAAPSISHSLLSGSSAQESSISAETLSKRNIGLKPLGSKSSTPSGAAASDQSAAQASSASAAPATQAATAPAAATVTTSQVSSSAPAQPESSSQNAPPAEQTSSASQQESSGSATTPASNDIITPDQISQDTIAADASTDSAATTPAEAASSGTSSGGSASEVVTPPEDVAAGTVVSATDSAADASTEAAENVTDEQSTDELTAENESQNETETESEEAEEEEIEEGDNRIWREGKSPYKYTWTPKTFSGFFYDLENEVGTERLTVDLEPNERSLETGKISYSTKPEATDFEFDDWGEYEVIGFMAEKYFAGYKASDLINDDRSLINDGQLRRVLVDSDEEKTVTTGSVLPLEEGYELRIKQIDIDGNKVYMALAKDGDEIDSKVIDPSNLDSSTYNYEVEVAGEDTSLILAHISNVFASTESALVTIDGLFQISDTYASVEDGDKYGKMEVKSVSDEGVEMENEDSLTLRRGSTVEIFGDVSFLVADADELRFAPLVKKTGSYDVRGTVIDPSETSEFTWNPYNFEGFYYDIDDDVGTENMTMRISGGSKIEEGDLEYSTKSQPVKFEFSDWGKYDVIGFMADKYFAGYNDETEFTDEASIIGEGQLRRVLTDSDDSRTIASGSVLSLEEGYELRIKQVDLNGNKVYLALAKDGDEVDSKVVTPSNDPTDGSSNYLYKIDMGGEKDVPLISAHVESVFRSTESDLATVDAIFQISDSPESVEEGEMHGKMKVDSLDYDGITLTNDGTISLSRGKDVDIMDNLRIQVADSDKRLLAPIATKTGEGTALSLAVSGAVVDKAAQIAVRSGTSALSGVAISIDGNTIGTTDSTGSISYIPKSTGTVKVVARKTGYNDATADMVVRTVEEASQLTAAQRANVTLANQLILNAPAEVSAGENFLITVTEGINQTPVAGAQILLDDNEIGNTSSQGTFTYAVNLTGEHSLKVEKEGYSSASRKIMVTSALEVMDLTLPETANAKQSMKISAVVHNKGSEVDTITLNLMVNDTLAESRNVTVKAGENSTVQFSYNPDETGLHRFSLNGKAGTVNVEEAQTSNWLIGLILVLLIAIGAGIYLYQTGELDKLQRQVKKMMQGR</sequence>
<evidence type="ECO:0000256" key="1">
    <source>
        <dbReference type="SAM" id="MobiDB-lite"/>
    </source>
</evidence>
<evidence type="ECO:0000313" key="5">
    <source>
        <dbReference type="EMBL" id="NLJ21820.1"/>
    </source>
</evidence>
<dbReference type="SUPFAM" id="SSF49464">
    <property type="entry name" value="Carboxypeptidase regulatory domain-like"/>
    <property type="match status" value="1"/>
</dbReference>
<proteinExistence type="predicted"/>
<dbReference type="Proteomes" id="UP000544742">
    <property type="component" value="Unassembled WGS sequence"/>
</dbReference>
<name>A0A7K4AFR2_METSH</name>
<evidence type="ECO:0000256" key="2">
    <source>
        <dbReference type="SAM" id="Phobius"/>
    </source>
</evidence>
<dbReference type="Gene3D" id="2.60.98.40">
    <property type="match status" value="2"/>
</dbReference>
<keyword evidence="2" id="KW-1133">Transmembrane helix</keyword>
<keyword evidence="2" id="KW-0472">Membrane</keyword>
<dbReference type="AlphaFoldDB" id="A0A7K4AFR2"/>
<dbReference type="EMBL" id="JAAYUN010000029">
    <property type="protein sequence ID" value="NLJ21820.1"/>
    <property type="molecule type" value="Genomic_DNA"/>
</dbReference>
<dbReference type="Pfam" id="PF08308">
    <property type="entry name" value="PEGA"/>
    <property type="match status" value="1"/>
</dbReference>
<feature type="domain" description="S-layer family duplication" evidence="3">
    <location>
        <begin position="547"/>
        <end position="802"/>
    </location>
</feature>
<feature type="compositionally biased region" description="Low complexity" evidence="1">
    <location>
        <begin position="79"/>
        <end position="149"/>
    </location>
</feature>
<feature type="region of interest" description="Disordered" evidence="1">
    <location>
        <begin position="210"/>
        <end position="264"/>
    </location>
</feature>
<dbReference type="InterPro" id="IPR013229">
    <property type="entry name" value="PEGA"/>
</dbReference>
<dbReference type="Pfam" id="PF07752">
    <property type="entry name" value="S-layer"/>
    <property type="match status" value="2"/>
</dbReference>
<accession>A0A7K4AFR2</accession>
<dbReference type="InterPro" id="IPR013783">
    <property type="entry name" value="Ig-like_fold"/>
</dbReference>
<dbReference type="InterPro" id="IPR008969">
    <property type="entry name" value="CarboxyPept-like_regulatory"/>
</dbReference>
<feature type="domain" description="PEGA" evidence="4">
    <location>
        <begin position="942"/>
        <end position="1003"/>
    </location>
</feature>
<feature type="region of interest" description="Disordered" evidence="1">
    <location>
        <begin position="65"/>
        <end position="156"/>
    </location>
</feature>
<evidence type="ECO:0000259" key="4">
    <source>
        <dbReference type="Pfam" id="PF08308"/>
    </source>
</evidence>
<dbReference type="InterPro" id="IPR006457">
    <property type="entry name" value="S_layer-rel_Mac"/>
</dbReference>
<comment type="caution">
    <text evidence="5">The sequence shown here is derived from an EMBL/GenBank/DDBJ whole genome shotgun (WGS) entry which is preliminary data.</text>
</comment>
<dbReference type="Gene3D" id="2.60.40.4190">
    <property type="match status" value="2"/>
</dbReference>
<feature type="domain" description="S-layer family duplication" evidence="3">
    <location>
        <begin position="269"/>
        <end position="521"/>
    </location>
</feature>
<organism evidence="5 6">
    <name type="scientific">Methanothrix soehngenii</name>
    <name type="common">Methanosaeta concilii</name>
    <dbReference type="NCBI Taxonomy" id="2223"/>
    <lineage>
        <taxon>Archaea</taxon>
        <taxon>Methanobacteriati</taxon>
        <taxon>Methanobacteriota</taxon>
        <taxon>Stenosarchaea group</taxon>
        <taxon>Methanomicrobia</taxon>
        <taxon>Methanotrichales</taxon>
        <taxon>Methanotrichaceae</taxon>
        <taxon>Methanothrix</taxon>
    </lineage>
</organism>
<feature type="compositionally biased region" description="Low complexity" evidence="1">
    <location>
        <begin position="210"/>
        <end position="224"/>
    </location>
</feature>
<keyword evidence="2" id="KW-0812">Transmembrane</keyword>
<dbReference type="NCBIfam" id="TIGR01567">
    <property type="entry name" value="S_layer_rel_Mac"/>
    <property type="match status" value="2"/>
</dbReference>
<feature type="compositionally biased region" description="Acidic residues" evidence="1">
    <location>
        <begin position="226"/>
        <end position="259"/>
    </location>
</feature>
<gene>
    <name evidence="5" type="ORF">GX426_01735</name>
</gene>
<feature type="transmembrane region" description="Helical" evidence="2">
    <location>
        <begin position="1089"/>
        <end position="1108"/>
    </location>
</feature>
<evidence type="ECO:0000259" key="3">
    <source>
        <dbReference type="Pfam" id="PF07752"/>
    </source>
</evidence>
<evidence type="ECO:0000313" key="6">
    <source>
        <dbReference type="Proteomes" id="UP000544742"/>
    </source>
</evidence>
<protein>
    <submittedName>
        <fullName evidence="5">PEGA domain-containing protein</fullName>
    </submittedName>
</protein>
<feature type="compositionally biased region" description="Low complexity" evidence="1">
    <location>
        <begin position="169"/>
        <end position="194"/>
    </location>
</feature>
<dbReference type="Gene3D" id="2.60.40.10">
    <property type="entry name" value="Immunoglobulins"/>
    <property type="match status" value="1"/>
</dbReference>
<feature type="region of interest" description="Disordered" evidence="1">
    <location>
        <begin position="169"/>
        <end position="198"/>
    </location>
</feature>
<reference evidence="5 6" key="1">
    <citation type="journal article" date="2020" name="Biotechnol. Biofuels">
        <title>New insights from the biogas microbiome by comprehensive genome-resolved metagenomics of nearly 1600 species originating from multiple anaerobic digesters.</title>
        <authorList>
            <person name="Campanaro S."/>
            <person name="Treu L."/>
            <person name="Rodriguez-R L.M."/>
            <person name="Kovalovszki A."/>
            <person name="Ziels R.M."/>
            <person name="Maus I."/>
            <person name="Zhu X."/>
            <person name="Kougias P.G."/>
            <person name="Basile A."/>
            <person name="Luo G."/>
            <person name="Schluter A."/>
            <person name="Konstantinidis K.T."/>
            <person name="Angelidaki I."/>
        </authorList>
    </citation>
    <scope>NUCLEOTIDE SEQUENCE [LARGE SCALE GENOMIC DNA]</scope>
    <source>
        <strain evidence="5">AS27yjCOA_157</strain>
    </source>
</reference>